<keyword evidence="1" id="KW-0472">Membrane</keyword>
<dbReference type="Pfam" id="PF04240">
    <property type="entry name" value="Caroten_synth"/>
    <property type="match status" value="1"/>
</dbReference>
<feature type="transmembrane region" description="Helical" evidence="1">
    <location>
        <begin position="231"/>
        <end position="249"/>
    </location>
</feature>
<dbReference type="Proteomes" id="UP000308230">
    <property type="component" value="Unassembled WGS sequence"/>
</dbReference>
<organism evidence="2 3">
    <name type="scientific">Exobacillus caeni</name>
    <dbReference type="NCBI Taxonomy" id="2574798"/>
    <lineage>
        <taxon>Bacteria</taxon>
        <taxon>Bacillati</taxon>
        <taxon>Bacillota</taxon>
        <taxon>Bacilli</taxon>
        <taxon>Bacillales</taxon>
        <taxon>Guptibacillaceae</taxon>
        <taxon>Exobacillus</taxon>
    </lineage>
</organism>
<dbReference type="PANTHER" id="PTHR39419:SF1">
    <property type="entry name" value="SLL0814 PROTEIN"/>
    <property type="match status" value="1"/>
</dbReference>
<feature type="transmembrane region" description="Helical" evidence="1">
    <location>
        <begin position="97"/>
        <end position="118"/>
    </location>
</feature>
<dbReference type="InterPro" id="IPR007354">
    <property type="entry name" value="CruF-like"/>
</dbReference>
<proteinExistence type="predicted"/>
<keyword evidence="1" id="KW-0812">Transmembrane</keyword>
<dbReference type="PANTHER" id="PTHR39419">
    <property type="entry name" value="SLL0814 PROTEIN"/>
    <property type="match status" value="1"/>
</dbReference>
<reference evidence="2 3" key="1">
    <citation type="submission" date="2019-04" db="EMBL/GenBank/DDBJ databases">
        <title>Bacillus caeni sp. nov., a bacterium isolated from mangrove sediment.</title>
        <authorList>
            <person name="Huang H."/>
            <person name="Mo K."/>
            <person name="Hu Y."/>
        </authorList>
    </citation>
    <scope>NUCLEOTIDE SEQUENCE [LARGE SCALE GENOMIC DNA]</scope>
    <source>
        <strain evidence="2 3">HB172195</strain>
    </source>
</reference>
<sequence>MLYYLFLFWYGCGIILLTFNLLPPALEWANAVFLMLAGTLGALYLIVTYGKLTGGLVTLGIIIISILAEGLGVHYGLLFGSYDYNADFGLKLFGVPLAIGFAWVMVISTTHVIAGCITDGFQRKGKLIHGLVYSVTGAILAVVMDLILDPVAFVVKEYWIWEGESIYYNIPLQNFFGWFMLAFIFHLAIHFLLARFSRSPADFSSVRSQRMVLLYVLVTVMFTILGLTAGLWLASLLIVCFVTPAIILYRQSSKRRKRYVDHL</sequence>
<feature type="transmembrane region" description="Helical" evidence="1">
    <location>
        <begin position="130"/>
        <end position="155"/>
    </location>
</feature>
<protein>
    <submittedName>
        <fullName evidence="2">Carotenoid biosynthesis protein</fullName>
    </submittedName>
</protein>
<feature type="transmembrane region" description="Helical" evidence="1">
    <location>
        <begin position="5"/>
        <end position="22"/>
    </location>
</feature>
<evidence type="ECO:0000256" key="1">
    <source>
        <dbReference type="SAM" id="Phobius"/>
    </source>
</evidence>
<keyword evidence="3" id="KW-1185">Reference proteome</keyword>
<dbReference type="EMBL" id="SWLG01000013">
    <property type="protein sequence ID" value="TLS36141.1"/>
    <property type="molecule type" value="Genomic_DNA"/>
</dbReference>
<comment type="caution">
    <text evidence="2">The sequence shown here is derived from an EMBL/GenBank/DDBJ whole genome shotgun (WGS) entry which is preliminary data.</text>
</comment>
<dbReference type="AlphaFoldDB" id="A0A5R9EZ76"/>
<evidence type="ECO:0000313" key="3">
    <source>
        <dbReference type="Proteomes" id="UP000308230"/>
    </source>
</evidence>
<gene>
    <name evidence="2" type="ORF">FCL54_16950</name>
</gene>
<name>A0A5R9EZ76_9BACL</name>
<feature type="transmembrane region" description="Helical" evidence="1">
    <location>
        <begin position="208"/>
        <end position="225"/>
    </location>
</feature>
<feature type="transmembrane region" description="Helical" evidence="1">
    <location>
        <begin position="28"/>
        <end position="47"/>
    </location>
</feature>
<accession>A0A5R9EZ76</accession>
<dbReference type="OrthoDB" id="9811293at2"/>
<feature type="transmembrane region" description="Helical" evidence="1">
    <location>
        <begin position="175"/>
        <end position="196"/>
    </location>
</feature>
<evidence type="ECO:0000313" key="2">
    <source>
        <dbReference type="EMBL" id="TLS36141.1"/>
    </source>
</evidence>
<feature type="transmembrane region" description="Helical" evidence="1">
    <location>
        <begin position="54"/>
        <end position="77"/>
    </location>
</feature>
<keyword evidence="1" id="KW-1133">Transmembrane helix</keyword>